<keyword evidence="1" id="KW-1133">Transmembrane helix</keyword>
<reference evidence="2" key="2">
    <citation type="submission" date="2022-10" db="EMBL/GenBank/DDBJ databases">
        <authorList>
            <consortium name="ENA_rothamsted_submissions"/>
            <consortium name="culmorum"/>
            <person name="King R."/>
        </authorList>
    </citation>
    <scope>NUCLEOTIDE SEQUENCE</scope>
</reference>
<protein>
    <recommendedName>
        <fullName evidence="4">NADH dehydrogenase [ubiquinone] 1 beta subcomplex subunit 6</fullName>
    </recommendedName>
</protein>
<sequence>MVEASETNGVKPFPIAGRMVRERERCIGMTDEERAWRKQFLKDQVISDKEPRFVAEYWKERTNPIRRLYKFPLDTVQKALTPMLGWQRAYTIRFFTGKFAMVFAGIYAGYYYMKYNSNDWTRKGGWRVIKSRTAIYPGDEGFPKLPDRSVPSDYANRGFKQSPI</sequence>
<dbReference type="GO" id="GO:0006120">
    <property type="term" value="P:mitochondrial electron transport, NADH to ubiquinone"/>
    <property type="evidence" value="ECO:0007669"/>
    <property type="project" value="InterPro"/>
</dbReference>
<evidence type="ECO:0000313" key="2">
    <source>
        <dbReference type="EMBL" id="CAG9797415.1"/>
    </source>
</evidence>
<feature type="transmembrane region" description="Helical" evidence="1">
    <location>
        <begin position="90"/>
        <end position="113"/>
    </location>
</feature>
<name>A0A9N9RGE3_9DIPT</name>
<dbReference type="Proteomes" id="UP001153620">
    <property type="component" value="Chromosome 1"/>
</dbReference>
<gene>
    <name evidence="2" type="ORF">CHIRRI_LOCUS414</name>
</gene>
<evidence type="ECO:0000256" key="1">
    <source>
        <dbReference type="SAM" id="Phobius"/>
    </source>
</evidence>
<proteinExistence type="predicted"/>
<dbReference type="OrthoDB" id="5824032at2759"/>
<dbReference type="PANTHER" id="PTHR21106:SF2">
    <property type="entry name" value="NADH DEHYDROGENASE [UBIQUINONE] 1 BETA SUBCOMPLEX SUBUNIT 6"/>
    <property type="match status" value="1"/>
</dbReference>
<organism evidence="2 3">
    <name type="scientific">Chironomus riparius</name>
    <dbReference type="NCBI Taxonomy" id="315576"/>
    <lineage>
        <taxon>Eukaryota</taxon>
        <taxon>Metazoa</taxon>
        <taxon>Ecdysozoa</taxon>
        <taxon>Arthropoda</taxon>
        <taxon>Hexapoda</taxon>
        <taxon>Insecta</taxon>
        <taxon>Pterygota</taxon>
        <taxon>Neoptera</taxon>
        <taxon>Endopterygota</taxon>
        <taxon>Diptera</taxon>
        <taxon>Nematocera</taxon>
        <taxon>Chironomoidea</taxon>
        <taxon>Chironomidae</taxon>
        <taxon>Chironominae</taxon>
        <taxon>Chironomus</taxon>
    </lineage>
</organism>
<dbReference type="GO" id="GO:0005739">
    <property type="term" value="C:mitochondrion"/>
    <property type="evidence" value="ECO:0007669"/>
    <property type="project" value="GOC"/>
</dbReference>
<dbReference type="InterPro" id="IPR019174">
    <property type="entry name" value="NADH_DH_b-subcmplx_su6"/>
</dbReference>
<dbReference type="EMBL" id="OU895877">
    <property type="protein sequence ID" value="CAG9797415.1"/>
    <property type="molecule type" value="Genomic_DNA"/>
</dbReference>
<dbReference type="AlphaFoldDB" id="A0A9N9RGE3"/>
<keyword evidence="1" id="KW-0472">Membrane</keyword>
<keyword evidence="3" id="KW-1185">Reference proteome</keyword>
<evidence type="ECO:0000313" key="3">
    <source>
        <dbReference type="Proteomes" id="UP001153620"/>
    </source>
</evidence>
<accession>A0A9N9RGE3</accession>
<evidence type="ECO:0008006" key="4">
    <source>
        <dbReference type="Google" id="ProtNLM"/>
    </source>
</evidence>
<dbReference type="Pfam" id="PF09782">
    <property type="entry name" value="NDUF_B6"/>
    <property type="match status" value="1"/>
</dbReference>
<keyword evidence="1" id="KW-0812">Transmembrane</keyword>
<dbReference type="PANTHER" id="PTHR21106">
    <property type="entry name" value="NADH DEHYDROGENASE [UBIQUINONE] 1 BETA SUBCOMPLEX SUBUNIT 6"/>
    <property type="match status" value="1"/>
</dbReference>
<reference evidence="2" key="1">
    <citation type="submission" date="2022-01" db="EMBL/GenBank/DDBJ databases">
        <authorList>
            <person name="King R."/>
        </authorList>
    </citation>
    <scope>NUCLEOTIDE SEQUENCE</scope>
</reference>